<dbReference type="GO" id="GO:0007059">
    <property type="term" value="P:chromosome segregation"/>
    <property type="evidence" value="ECO:0007669"/>
    <property type="project" value="UniProtKB-KW"/>
</dbReference>
<dbReference type="Proteomes" id="UP000756346">
    <property type="component" value="Unassembled WGS sequence"/>
</dbReference>
<dbReference type="GeneID" id="70186299"/>
<gene>
    <name evidence="10" type="ORF">B0I36DRAFT_349026</name>
</gene>
<feature type="region of interest" description="Disordered" evidence="8">
    <location>
        <begin position="417"/>
        <end position="599"/>
    </location>
</feature>
<proteinExistence type="inferred from homology"/>
<feature type="compositionally biased region" description="Polar residues" evidence="8">
    <location>
        <begin position="829"/>
        <end position="882"/>
    </location>
</feature>
<comment type="similarity">
    <text evidence="3">Belongs to the INCENP family.</text>
</comment>
<keyword evidence="5" id="KW-0159">Chromosome partition</keyword>
<feature type="domain" description="Inner centromere protein ARK-binding" evidence="9">
    <location>
        <begin position="1186"/>
        <end position="1241"/>
    </location>
</feature>
<dbReference type="Pfam" id="PF03941">
    <property type="entry name" value="INCENP_ARK-bind"/>
    <property type="match status" value="1"/>
</dbReference>
<feature type="compositionally biased region" description="Polar residues" evidence="8">
    <location>
        <begin position="540"/>
        <end position="552"/>
    </location>
</feature>
<feature type="region of interest" description="Disordered" evidence="8">
    <location>
        <begin position="1137"/>
        <end position="1200"/>
    </location>
</feature>
<dbReference type="RefSeq" id="XP_046012531.1">
    <property type="nucleotide sequence ID" value="XM_046156753.1"/>
</dbReference>
<evidence type="ECO:0000256" key="3">
    <source>
        <dbReference type="ARBA" id="ARBA00010042"/>
    </source>
</evidence>
<evidence type="ECO:0000256" key="1">
    <source>
        <dbReference type="ARBA" id="ARBA00004123"/>
    </source>
</evidence>
<evidence type="ECO:0000256" key="7">
    <source>
        <dbReference type="ARBA" id="ARBA00023242"/>
    </source>
</evidence>
<feature type="compositionally biased region" description="Basic and acidic residues" evidence="8">
    <location>
        <begin position="676"/>
        <end position="738"/>
    </location>
</feature>
<feature type="compositionally biased region" description="Low complexity" evidence="8">
    <location>
        <begin position="883"/>
        <end position="894"/>
    </location>
</feature>
<feature type="compositionally biased region" description="Low complexity" evidence="8">
    <location>
        <begin position="250"/>
        <end position="280"/>
    </location>
</feature>
<dbReference type="CDD" id="cd22249">
    <property type="entry name" value="UDM1_RNF168_RNF169-like"/>
    <property type="match status" value="1"/>
</dbReference>
<feature type="compositionally biased region" description="Low complexity" evidence="8">
    <location>
        <begin position="761"/>
        <end position="772"/>
    </location>
</feature>
<feature type="region of interest" description="Disordered" evidence="8">
    <location>
        <begin position="1277"/>
        <end position="1296"/>
    </location>
</feature>
<feature type="region of interest" description="Disordered" evidence="8">
    <location>
        <begin position="661"/>
        <end position="1099"/>
    </location>
</feature>
<dbReference type="GO" id="GO:0005634">
    <property type="term" value="C:nucleus"/>
    <property type="evidence" value="ECO:0007669"/>
    <property type="project" value="UniProtKB-SubCell"/>
</dbReference>
<comment type="caution">
    <text evidence="10">The sequence shown here is derived from an EMBL/GenBank/DDBJ whole genome shotgun (WGS) entry which is preliminary data.</text>
</comment>
<feature type="compositionally biased region" description="Basic and acidic residues" evidence="8">
    <location>
        <begin position="814"/>
        <end position="828"/>
    </location>
</feature>
<dbReference type="GO" id="GO:0005819">
    <property type="term" value="C:spindle"/>
    <property type="evidence" value="ECO:0007669"/>
    <property type="project" value="UniProtKB-SubCell"/>
</dbReference>
<dbReference type="EMBL" id="JAGTJQ010000005">
    <property type="protein sequence ID" value="KAH7030851.1"/>
    <property type="molecule type" value="Genomic_DNA"/>
</dbReference>
<feature type="compositionally biased region" description="Basic and acidic residues" evidence="8">
    <location>
        <begin position="779"/>
        <end position="790"/>
    </location>
</feature>
<feature type="compositionally biased region" description="Low complexity" evidence="8">
    <location>
        <begin position="1158"/>
        <end position="1173"/>
    </location>
</feature>
<evidence type="ECO:0000256" key="2">
    <source>
        <dbReference type="ARBA" id="ARBA00004186"/>
    </source>
</evidence>
<evidence type="ECO:0000313" key="11">
    <source>
        <dbReference type="Proteomes" id="UP000756346"/>
    </source>
</evidence>
<dbReference type="InterPro" id="IPR005635">
    <property type="entry name" value="Inner_centromere_prot_ARK-bd"/>
</dbReference>
<comment type="subcellular location">
    <subcellularLocation>
        <location evidence="2">Cytoplasm</location>
        <location evidence="2">Cytoskeleton</location>
        <location evidence="2">Spindle</location>
    </subcellularLocation>
    <subcellularLocation>
        <location evidence="1">Nucleus</location>
    </subcellularLocation>
</comment>
<evidence type="ECO:0000256" key="4">
    <source>
        <dbReference type="ARBA" id="ARBA00022490"/>
    </source>
</evidence>
<feature type="compositionally biased region" description="Polar residues" evidence="8">
    <location>
        <begin position="987"/>
        <end position="998"/>
    </location>
</feature>
<feature type="compositionally biased region" description="Basic and acidic residues" evidence="8">
    <location>
        <begin position="909"/>
        <end position="964"/>
    </location>
</feature>
<feature type="region of interest" description="Disordered" evidence="8">
    <location>
        <begin position="247"/>
        <end position="316"/>
    </location>
</feature>
<dbReference type="OrthoDB" id="6123at2759"/>
<evidence type="ECO:0000313" key="10">
    <source>
        <dbReference type="EMBL" id="KAH7030851.1"/>
    </source>
</evidence>
<name>A0A9P8Y5S5_9PEZI</name>
<dbReference type="PANTHER" id="PTHR13142">
    <property type="entry name" value="INNER CENTROMERE PROTEIN"/>
    <property type="match status" value="1"/>
</dbReference>
<feature type="region of interest" description="Disordered" evidence="8">
    <location>
        <begin position="128"/>
        <end position="147"/>
    </location>
</feature>
<feature type="region of interest" description="Disordered" evidence="8">
    <location>
        <begin position="97"/>
        <end position="117"/>
    </location>
</feature>
<sequence>MGGPRAARLPVGSAPWIAEERASAQQIEQTEVEEFSFSARNEFDWLHEHMADIFSDNQINVAEIFKTPGKLRGKTPRTVRKVDHMLDNRAPLANLFSSSPKRAGNIASSQAPAQSTTPDVFVRADSLVPSTRPETGPVADEGGQTQPMGLKPFSVIDSGYHGSQSQDTVAHDDASLLFSDPVLESTPAVNRVAKTGRVAFQGSPEKTTQTMRQSPEQTVDAIPETTTTQFFTAHGPGDLFNVKDAAVAESTTPSGSPARSAAPSSSPKEATSKTLPLQTPAAPPQPTEQRAVEPVLDEVSGSPSDGSSPIRPLPRKSSLNFATLPARQPMVHKSIGGHQASRTSYIGQNRNSYYNRHTGGKSLGRARHDLSDEENDDADMEDATAHGMKHMHQDSAIAHNKTQTQRLQDQINMLGQANQNAPRSQKSSSGALTTQTAQNSASLPQTKPRSPPKKPTTPGAFPEDDDDDDDDWIDPAGPVEDAAKALSPRPLLPKYHSADVMEGVAGKDTAGGDMFAPRAREGSHPPPVPPKAAKPFGHNKSASVSVLPQTFNRADADDANRLKKTISASSTHLGVVSEDGRPATPSKSPSRSFKDSPMKSVKKTLGSLFGRAKELAASSEAISAKSKASLLSSSTLKLGLHATPSTESLWRFGKDLQMYPDLSKHMDDGGSMAPDSPKRAEGHRTRASLDREKAEEKRKEKEAKEARREAEQMAKLEKAREQEREKAKVFTKEQERIAVMEQQVALQKQPSREAVAQLPATTPGQTQKTTRTSPRKAKPQAETDETRDLDMADVPGSMPPPSVPRSAAPASVPRNREIKRPVRPDTAKTRQQPTVIRVNTGSQHTQLYPSNNTLATSLYDTLSTGPQSYPESKIGQPSSQHKSSLQSMGSSTSSAATAGKPKALTAAAKKREQEEKEAQRRREAKAELDRKRAAQEEEKRQEHQKKLDLERQREEERKQAELKKSAQRQAQIEKAKQTRAPPPAKRNQPTPQAEQSQRVDPGPPRPQSRMAPARPQEDLGRSIHNAQKPAQKRQPPGAETRTGPGSQPADAKRMRMTSDFDNDGGAESHSSLKGAPVRPSGGFKKDVPPKAAFPTGYANAPASATRDLFRPAVTGQHGQQAKAGHPLDMAQLSKGAIPFASNPNAPGPAHKTPARPPAYAVAKSAIKSSAKASPRFQNGEDIDLPDINTDDEDSEYENPNKGMTAAWAESSPLISNLIAQERVDVFQVFGPPAPLNMEEVFPKSKDRFHKFRQRTSSANWSGADRLTEDEIRRDMAAREKMQRDGAWSYEMSRDLA</sequence>
<feature type="compositionally biased region" description="Low complexity" evidence="8">
    <location>
        <begin position="804"/>
        <end position="813"/>
    </location>
</feature>
<feature type="compositionally biased region" description="Acidic residues" evidence="8">
    <location>
        <begin position="462"/>
        <end position="473"/>
    </location>
</feature>
<keyword evidence="7" id="KW-0539">Nucleus</keyword>
<keyword evidence="11" id="KW-1185">Reference proteome</keyword>
<keyword evidence="6" id="KW-0206">Cytoskeleton</keyword>
<reference evidence="10" key="1">
    <citation type="journal article" date="2021" name="Nat. Commun.">
        <title>Genetic determinants of endophytism in the Arabidopsis root mycobiome.</title>
        <authorList>
            <person name="Mesny F."/>
            <person name="Miyauchi S."/>
            <person name="Thiergart T."/>
            <person name="Pickel B."/>
            <person name="Atanasova L."/>
            <person name="Karlsson M."/>
            <person name="Huettel B."/>
            <person name="Barry K.W."/>
            <person name="Haridas S."/>
            <person name="Chen C."/>
            <person name="Bauer D."/>
            <person name="Andreopoulos W."/>
            <person name="Pangilinan J."/>
            <person name="LaButti K."/>
            <person name="Riley R."/>
            <person name="Lipzen A."/>
            <person name="Clum A."/>
            <person name="Drula E."/>
            <person name="Henrissat B."/>
            <person name="Kohler A."/>
            <person name="Grigoriev I.V."/>
            <person name="Martin F.M."/>
            <person name="Hacquard S."/>
        </authorList>
    </citation>
    <scope>NUCLEOTIDE SEQUENCE</scope>
    <source>
        <strain evidence="10">MPI-CAGE-CH-0230</strain>
    </source>
</reference>
<feature type="compositionally biased region" description="Acidic residues" evidence="8">
    <location>
        <begin position="1180"/>
        <end position="1196"/>
    </location>
</feature>
<keyword evidence="4" id="KW-0963">Cytoplasm</keyword>
<evidence type="ECO:0000256" key="5">
    <source>
        <dbReference type="ARBA" id="ARBA00022829"/>
    </source>
</evidence>
<protein>
    <recommendedName>
        <fullName evidence="9">Inner centromere protein ARK-binding domain-containing protein</fullName>
    </recommendedName>
</protein>
<accession>A0A9P8Y5S5</accession>
<evidence type="ECO:0000256" key="6">
    <source>
        <dbReference type="ARBA" id="ARBA00023212"/>
    </source>
</evidence>
<evidence type="ECO:0000256" key="8">
    <source>
        <dbReference type="SAM" id="MobiDB-lite"/>
    </source>
</evidence>
<dbReference type="PANTHER" id="PTHR13142:SF1">
    <property type="entry name" value="INNER CENTROMERE PROTEIN"/>
    <property type="match status" value="1"/>
</dbReference>
<evidence type="ECO:0000259" key="9">
    <source>
        <dbReference type="Pfam" id="PF03941"/>
    </source>
</evidence>
<feature type="region of interest" description="Disordered" evidence="8">
    <location>
        <begin position="358"/>
        <end position="378"/>
    </location>
</feature>
<feature type="compositionally biased region" description="Polar residues" evidence="8">
    <location>
        <begin position="417"/>
        <end position="443"/>
    </location>
</feature>
<organism evidence="10 11">
    <name type="scientific">Microdochium trichocladiopsis</name>
    <dbReference type="NCBI Taxonomy" id="1682393"/>
    <lineage>
        <taxon>Eukaryota</taxon>
        <taxon>Fungi</taxon>
        <taxon>Dikarya</taxon>
        <taxon>Ascomycota</taxon>
        <taxon>Pezizomycotina</taxon>
        <taxon>Sordariomycetes</taxon>
        <taxon>Xylariomycetidae</taxon>
        <taxon>Xylariales</taxon>
        <taxon>Microdochiaceae</taxon>
        <taxon>Microdochium</taxon>
    </lineage>
</organism>